<evidence type="ECO:0000313" key="3">
    <source>
        <dbReference type="Proteomes" id="UP000462014"/>
    </source>
</evidence>
<feature type="domain" description="PIN" evidence="1">
    <location>
        <begin position="3"/>
        <end position="118"/>
    </location>
</feature>
<dbReference type="AlphaFoldDB" id="A0A7K1SYD0"/>
<dbReference type="Proteomes" id="UP000462014">
    <property type="component" value="Unassembled WGS sequence"/>
</dbReference>
<protein>
    <submittedName>
        <fullName evidence="2">PIN domain-containing protein</fullName>
    </submittedName>
</protein>
<dbReference type="Pfam" id="PF13470">
    <property type="entry name" value="PIN_3"/>
    <property type="match status" value="1"/>
</dbReference>
<dbReference type="EMBL" id="WPIK01000010">
    <property type="protein sequence ID" value="MVN22326.1"/>
    <property type="molecule type" value="Genomic_DNA"/>
</dbReference>
<reference evidence="2 3" key="1">
    <citation type="submission" date="2019-12" db="EMBL/GenBank/DDBJ databases">
        <title>Mucilaginibacter sp. HMF7410 genome sequencing and assembly.</title>
        <authorList>
            <person name="Kang H."/>
            <person name="Cha I."/>
            <person name="Kim H."/>
            <person name="Joh K."/>
        </authorList>
    </citation>
    <scope>NUCLEOTIDE SEQUENCE [LARGE SCALE GENOMIC DNA]</scope>
    <source>
        <strain evidence="2 3">HMF7410</strain>
    </source>
</reference>
<dbReference type="InterPro" id="IPR029060">
    <property type="entry name" value="PIN-like_dom_sf"/>
</dbReference>
<proteinExistence type="predicted"/>
<evidence type="ECO:0000313" key="2">
    <source>
        <dbReference type="EMBL" id="MVN22326.1"/>
    </source>
</evidence>
<dbReference type="SUPFAM" id="SSF88723">
    <property type="entry name" value="PIN domain-like"/>
    <property type="match status" value="1"/>
</dbReference>
<organism evidence="2 3">
    <name type="scientific">Mucilaginibacter arboris</name>
    <dbReference type="NCBI Taxonomy" id="2682090"/>
    <lineage>
        <taxon>Bacteria</taxon>
        <taxon>Pseudomonadati</taxon>
        <taxon>Bacteroidota</taxon>
        <taxon>Sphingobacteriia</taxon>
        <taxon>Sphingobacteriales</taxon>
        <taxon>Sphingobacteriaceae</taxon>
        <taxon>Mucilaginibacter</taxon>
    </lineage>
</organism>
<sequence length="141" mass="16207">MTRILIDTDIILDFFFDRQPFSNVAAKILSLCESKQITGSITPVIISNVYYLLRQTAKHEKVIEKLKMLISITEILVIDRNAVVQALSSDFKDFEDALQNYTAELSKEIDLIVTRNTKDYKNSALAVMTPDDYLEMRIINR</sequence>
<evidence type="ECO:0000259" key="1">
    <source>
        <dbReference type="Pfam" id="PF13470"/>
    </source>
</evidence>
<dbReference type="RefSeq" id="WP_157567463.1">
    <property type="nucleotide sequence ID" value="NZ_WPIK01000010.1"/>
</dbReference>
<dbReference type="Gene3D" id="3.40.50.1010">
    <property type="entry name" value="5'-nuclease"/>
    <property type="match status" value="1"/>
</dbReference>
<name>A0A7K1SYD0_9SPHI</name>
<accession>A0A7K1SYD0</accession>
<keyword evidence="3" id="KW-1185">Reference proteome</keyword>
<dbReference type="InterPro" id="IPR002716">
    <property type="entry name" value="PIN_dom"/>
</dbReference>
<comment type="caution">
    <text evidence="2">The sequence shown here is derived from an EMBL/GenBank/DDBJ whole genome shotgun (WGS) entry which is preliminary data.</text>
</comment>
<gene>
    <name evidence="2" type="ORF">GO621_12355</name>
</gene>